<dbReference type="RefSeq" id="WP_369060890.1">
    <property type="nucleotide sequence ID" value="NZ_CP158375.1"/>
</dbReference>
<gene>
    <name evidence="1" type="ORF">ABOZ73_03900</name>
</gene>
<name>A0AB39KVB4_9CAUL</name>
<proteinExistence type="predicted"/>
<dbReference type="AlphaFoldDB" id="A0AB39KVB4"/>
<protein>
    <submittedName>
        <fullName evidence="1">Uncharacterized protein</fullName>
    </submittedName>
</protein>
<sequence>MNDVVLSLDAADLAPPLSPAQLGALNLQAVSRLGQELFSEEPLLQRKAVERAHRLAALIVYMQPQVNAALFVALARGVPHAEVAVRFASLGVEMMAGLYARQKAGVLTNIDADKAVWQRFAA</sequence>
<dbReference type="EMBL" id="CP158375">
    <property type="protein sequence ID" value="XDO97575.1"/>
    <property type="molecule type" value="Genomic_DNA"/>
</dbReference>
<organism evidence="1">
    <name type="scientific">Caulobacter sp. 73W</name>
    <dbReference type="NCBI Taxonomy" id="3161137"/>
    <lineage>
        <taxon>Bacteria</taxon>
        <taxon>Pseudomonadati</taxon>
        <taxon>Pseudomonadota</taxon>
        <taxon>Alphaproteobacteria</taxon>
        <taxon>Caulobacterales</taxon>
        <taxon>Caulobacteraceae</taxon>
        <taxon>Caulobacter</taxon>
    </lineage>
</organism>
<accession>A0AB39KVB4</accession>
<reference evidence="1" key="1">
    <citation type="submission" date="2024-06" db="EMBL/GenBank/DDBJ databases">
        <title>Caulobacter inopinatus, sp. nov.</title>
        <authorList>
            <person name="Donachie S.P."/>
        </authorList>
    </citation>
    <scope>NUCLEOTIDE SEQUENCE</scope>
    <source>
        <strain evidence="1">73W</strain>
    </source>
</reference>
<evidence type="ECO:0000313" key="1">
    <source>
        <dbReference type="EMBL" id="XDO97575.1"/>
    </source>
</evidence>